<comment type="caution">
    <text evidence="5">The sequence shown here is derived from an EMBL/GenBank/DDBJ whole genome shotgun (WGS) entry which is preliminary data.</text>
</comment>
<dbReference type="EMBL" id="JACICC010000005">
    <property type="protein sequence ID" value="MBB3810264.1"/>
    <property type="molecule type" value="Genomic_DNA"/>
</dbReference>
<reference evidence="5 6" key="1">
    <citation type="submission" date="2020-08" db="EMBL/GenBank/DDBJ databases">
        <title>Genomic Encyclopedia of Type Strains, Phase IV (KMG-IV): sequencing the most valuable type-strain genomes for metagenomic binning, comparative biology and taxonomic classification.</title>
        <authorList>
            <person name="Goeker M."/>
        </authorList>
    </citation>
    <scope>NUCLEOTIDE SEQUENCE [LARGE SCALE GENOMIC DNA]</scope>
    <source>
        <strain evidence="5 6">DSM 28760</strain>
    </source>
</reference>
<evidence type="ECO:0000313" key="5">
    <source>
        <dbReference type="EMBL" id="MBB3810264.1"/>
    </source>
</evidence>
<dbReference type="InterPro" id="IPR019546">
    <property type="entry name" value="TAT_signal_bac_arc"/>
</dbReference>
<name>A0A7W5Z5V4_9HYPH</name>
<comment type="similarity">
    <text evidence="1">Belongs to the bacterial solute-binding protein 1 family.</text>
</comment>
<evidence type="ECO:0000256" key="4">
    <source>
        <dbReference type="ARBA" id="ARBA00022764"/>
    </source>
</evidence>
<dbReference type="Gene3D" id="3.40.190.10">
    <property type="entry name" value="Periplasmic binding protein-like II"/>
    <property type="match status" value="1"/>
</dbReference>
<dbReference type="Pfam" id="PF01547">
    <property type="entry name" value="SBP_bac_1"/>
    <property type="match status" value="1"/>
</dbReference>
<dbReference type="RefSeq" id="WP_183753143.1">
    <property type="nucleotide sequence ID" value="NZ_JACICC010000005.1"/>
</dbReference>
<keyword evidence="6" id="KW-1185">Reference proteome</keyword>
<keyword evidence="5" id="KW-0762">Sugar transport</keyword>
<dbReference type="PROSITE" id="PS51318">
    <property type="entry name" value="TAT"/>
    <property type="match status" value="1"/>
</dbReference>
<protein>
    <submittedName>
        <fullName evidence="5">Multiple sugar transport system substrate-binding protein</fullName>
    </submittedName>
</protein>
<dbReference type="GO" id="GO:1901982">
    <property type="term" value="F:maltose binding"/>
    <property type="evidence" value="ECO:0007669"/>
    <property type="project" value="TreeGrafter"/>
</dbReference>
<dbReference type="GO" id="GO:0042956">
    <property type="term" value="P:maltodextrin transmembrane transport"/>
    <property type="evidence" value="ECO:0007669"/>
    <property type="project" value="TreeGrafter"/>
</dbReference>
<dbReference type="PANTHER" id="PTHR30061">
    <property type="entry name" value="MALTOSE-BINDING PERIPLASMIC PROTEIN"/>
    <property type="match status" value="1"/>
</dbReference>
<proteinExistence type="inferred from homology"/>
<dbReference type="GO" id="GO:0055052">
    <property type="term" value="C:ATP-binding cassette (ABC) transporter complex, substrate-binding subunit-containing"/>
    <property type="evidence" value="ECO:0007669"/>
    <property type="project" value="TreeGrafter"/>
</dbReference>
<dbReference type="Proteomes" id="UP000537592">
    <property type="component" value="Unassembled WGS sequence"/>
</dbReference>
<keyword evidence="2" id="KW-0813">Transport</keyword>
<evidence type="ECO:0000313" key="6">
    <source>
        <dbReference type="Proteomes" id="UP000537592"/>
    </source>
</evidence>
<dbReference type="InterPro" id="IPR006311">
    <property type="entry name" value="TAT_signal"/>
</dbReference>
<organism evidence="5 6">
    <name type="scientific">Pseudochelatococcus contaminans</name>
    <dbReference type="NCBI Taxonomy" id="1538103"/>
    <lineage>
        <taxon>Bacteria</taxon>
        <taxon>Pseudomonadati</taxon>
        <taxon>Pseudomonadota</taxon>
        <taxon>Alphaproteobacteria</taxon>
        <taxon>Hyphomicrobiales</taxon>
        <taxon>Chelatococcaceae</taxon>
        <taxon>Pseudochelatococcus</taxon>
    </lineage>
</organism>
<evidence type="ECO:0000256" key="3">
    <source>
        <dbReference type="ARBA" id="ARBA00022729"/>
    </source>
</evidence>
<evidence type="ECO:0000256" key="2">
    <source>
        <dbReference type="ARBA" id="ARBA00022448"/>
    </source>
</evidence>
<dbReference type="NCBIfam" id="TIGR01409">
    <property type="entry name" value="TAT_signal_seq"/>
    <property type="match status" value="1"/>
</dbReference>
<dbReference type="CDD" id="cd14748">
    <property type="entry name" value="PBP2_UgpB"/>
    <property type="match status" value="1"/>
</dbReference>
<dbReference type="PANTHER" id="PTHR30061:SF50">
    <property type="entry name" value="MALTOSE_MALTODEXTRIN-BINDING PERIPLASMIC PROTEIN"/>
    <property type="match status" value="1"/>
</dbReference>
<keyword evidence="4" id="KW-0574">Periplasm</keyword>
<dbReference type="AlphaFoldDB" id="A0A7W5Z5V4"/>
<accession>A0A7W5Z5V4</accession>
<dbReference type="SUPFAM" id="SSF53850">
    <property type="entry name" value="Periplasmic binding protein-like II"/>
    <property type="match status" value="1"/>
</dbReference>
<evidence type="ECO:0000256" key="1">
    <source>
        <dbReference type="ARBA" id="ARBA00008520"/>
    </source>
</evidence>
<dbReference type="InterPro" id="IPR006059">
    <property type="entry name" value="SBP"/>
</dbReference>
<gene>
    <name evidence="5" type="ORF">FHS81_002360</name>
</gene>
<dbReference type="GO" id="GO:0015768">
    <property type="term" value="P:maltose transport"/>
    <property type="evidence" value="ECO:0007669"/>
    <property type="project" value="TreeGrafter"/>
</dbReference>
<keyword evidence="3" id="KW-0732">Signal</keyword>
<sequence length="439" mass="46927">MSIDKSSPSVPSSTRRQFLQLSGAAAGAVFLSTSLGGLLSGVAQAAEGKLVFWSQLAGSKKAAGDSLEAAFRSAYPGITLDSNLFGDPVQLHQKLLTAISSNTAPDLFVQHWDYSLAYAYGDKLLKLDGAIEGLDLVQDVDPTLLAYSAIGDDHYSVPLYGTSRGFAFNRDYVKEAGLDAGKPPRNWQELRDWAIKLTKRNSRGELEVAGFNPFNNDEAAWSLFLLLLQGAGGSLLSQDLKKPTFAGPEGVKALQFIYDLIHVDRVSDVGFGVGGTGTNHIFNQKRAASYVAGNYSINHAVNAGIDLGISGFPKEQDGFTSFVDPFSFAVPASATNRPAALTFIQFALSLDRQVAFALESKNVPALKAAQKDPRFLADPLLAQFAEFSTYAPDHPAVVPTAAEIYNIIAQAVQQAVHQKASPEQALKAAASEVEPLLDV</sequence>